<dbReference type="Proteomes" id="UP000014480">
    <property type="component" value="Unassembled WGS sequence"/>
</dbReference>
<feature type="compositionally biased region" description="Basic and acidic residues" evidence="1">
    <location>
        <begin position="176"/>
        <end position="188"/>
    </location>
</feature>
<gene>
    <name evidence="2" type="ORF">Cob_v004118</name>
</gene>
<feature type="compositionally biased region" description="Polar residues" evidence="1">
    <location>
        <begin position="273"/>
        <end position="285"/>
    </location>
</feature>
<name>A0A484FWT9_COLOR</name>
<comment type="caution">
    <text evidence="2">The sequence shown here is derived from an EMBL/GenBank/DDBJ whole genome shotgun (WGS) entry which is preliminary data.</text>
</comment>
<dbReference type="AlphaFoldDB" id="A0A484FWT9"/>
<feature type="compositionally biased region" description="Low complexity" evidence="1">
    <location>
        <begin position="95"/>
        <end position="109"/>
    </location>
</feature>
<feature type="compositionally biased region" description="Basic and acidic residues" evidence="1">
    <location>
        <begin position="241"/>
        <end position="254"/>
    </location>
</feature>
<feature type="compositionally biased region" description="Basic and acidic residues" evidence="1">
    <location>
        <begin position="114"/>
        <end position="132"/>
    </location>
</feature>
<feature type="region of interest" description="Disordered" evidence="1">
    <location>
        <begin position="54"/>
        <end position="306"/>
    </location>
</feature>
<reference evidence="3" key="1">
    <citation type="journal article" date="2013" name="New Phytol.">
        <title>Comparative genomic and transcriptomic analyses reveal the hemibiotrophic stage shift of Colletotrichum fungi.</title>
        <authorList>
            <person name="Gan P."/>
            <person name="Ikeda K."/>
            <person name="Irieda H."/>
            <person name="Narusaka M."/>
            <person name="O'Connell R.J."/>
            <person name="Narusaka Y."/>
            <person name="Takano Y."/>
            <person name="Kubo Y."/>
            <person name="Shirasu K."/>
        </authorList>
    </citation>
    <scope>NUCLEOTIDE SEQUENCE [LARGE SCALE GENOMIC DNA]</scope>
    <source>
        <strain evidence="3">104-T / ATCC 96160 / CBS 514.97 / LARS 414 / MAFF 240422</strain>
    </source>
</reference>
<evidence type="ECO:0000313" key="2">
    <source>
        <dbReference type="EMBL" id="TDZ22969.1"/>
    </source>
</evidence>
<sequence length="306" mass="31274">MQYLTCRLFSICWSPRCALLGYVFGLPDAAAKSTDMETLSNMTNAATKAVWGTNDNKEEPISGVAGNTTQGEPYDAGNIEDAEKKPSVAGAHSEPNASVAAPAKSPAAPFTVDEGSKLKQDIGKPELKHLSADDVAPNDSAAGQDVSTETGTGPTNKGDRLDGPGPQPLETLAKQHGGDAGKVKDDAPHGGLTTGDTPVSGNEVEDGPQTESHGEGTGEKYVKSTGLAADGGDFDAIKPGAGREADRLLDEKDPNAAAAKAAAGNSHEGDSSHGGSVSGTGNPSPNDGEKEKKSLGDKIKAKLHRH</sequence>
<proteinExistence type="predicted"/>
<feature type="compositionally biased region" description="Basic and acidic residues" evidence="1">
    <location>
        <begin position="212"/>
        <end position="222"/>
    </location>
</feature>
<dbReference type="STRING" id="1213857.A0A484FWT9"/>
<evidence type="ECO:0008006" key="4">
    <source>
        <dbReference type="Google" id="ProtNLM"/>
    </source>
</evidence>
<keyword evidence="3" id="KW-1185">Reference proteome</keyword>
<dbReference type="OrthoDB" id="5388207at2759"/>
<protein>
    <recommendedName>
        <fullName evidence="4">Glycine-rich cell wall structural protein 1</fullName>
    </recommendedName>
</protein>
<organism evidence="2 3">
    <name type="scientific">Colletotrichum orbiculare (strain 104-T / ATCC 96160 / CBS 514.97 / LARS 414 / MAFF 240422)</name>
    <name type="common">Cucumber anthracnose fungus</name>
    <name type="synonym">Colletotrichum lagenarium</name>
    <dbReference type="NCBI Taxonomy" id="1213857"/>
    <lineage>
        <taxon>Eukaryota</taxon>
        <taxon>Fungi</taxon>
        <taxon>Dikarya</taxon>
        <taxon>Ascomycota</taxon>
        <taxon>Pezizomycotina</taxon>
        <taxon>Sordariomycetes</taxon>
        <taxon>Hypocreomycetidae</taxon>
        <taxon>Glomerellales</taxon>
        <taxon>Glomerellaceae</taxon>
        <taxon>Colletotrichum</taxon>
        <taxon>Colletotrichum orbiculare species complex</taxon>
    </lineage>
</organism>
<dbReference type="EMBL" id="AMCV02000008">
    <property type="protein sequence ID" value="TDZ22969.1"/>
    <property type="molecule type" value="Genomic_DNA"/>
</dbReference>
<evidence type="ECO:0000313" key="3">
    <source>
        <dbReference type="Proteomes" id="UP000014480"/>
    </source>
</evidence>
<reference evidence="3" key="2">
    <citation type="journal article" date="2019" name="Mol. Plant Microbe Interact.">
        <title>Genome sequence resources for four phytopathogenic fungi from the Colletotrichum orbiculare species complex.</title>
        <authorList>
            <person name="Gan P."/>
            <person name="Tsushima A."/>
            <person name="Narusaka M."/>
            <person name="Narusaka Y."/>
            <person name="Takano Y."/>
            <person name="Kubo Y."/>
            <person name="Shirasu K."/>
        </authorList>
    </citation>
    <scope>GENOME REANNOTATION</scope>
    <source>
        <strain evidence="3">104-T / ATCC 96160 / CBS 514.97 / LARS 414 / MAFF 240422</strain>
    </source>
</reference>
<evidence type="ECO:0000256" key="1">
    <source>
        <dbReference type="SAM" id="MobiDB-lite"/>
    </source>
</evidence>
<accession>A0A484FWT9</accession>
<feature type="compositionally biased region" description="Basic and acidic residues" evidence="1">
    <location>
        <begin position="287"/>
        <end position="300"/>
    </location>
</feature>
<feature type="compositionally biased region" description="Polar residues" evidence="1">
    <location>
        <begin position="145"/>
        <end position="155"/>
    </location>
</feature>